<organism evidence="1 2">
    <name type="scientific">Tachysurus vachellii</name>
    <name type="common">Darkbarbel catfish</name>
    <name type="synonym">Pelteobagrus vachellii</name>
    <dbReference type="NCBI Taxonomy" id="175792"/>
    <lineage>
        <taxon>Eukaryota</taxon>
        <taxon>Metazoa</taxon>
        <taxon>Chordata</taxon>
        <taxon>Craniata</taxon>
        <taxon>Vertebrata</taxon>
        <taxon>Euteleostomi</taxon>
        <taxon>Actinopterygii</taxon>
        <taxon>Neopterygii</taxon>
        <taxon>Teleostei</taxon>
        <taxon>Ostariophysi</taxon>
        <taxon>Siluriformes</taxon>
        <taxon>Bagridae</taxon>
        <taxon>Tachysurus</taxon>
    </lineage>
</organism>
<evidence type="ECO:0000313" key="1">
    <source>
        <dbReference type="EMBL" id="KAK2827656.1"/>
    </source>
</evidence>
<gene>
    <name evidence="1" type="ORF">Q7C36_018582</name>
</gene>
<protein>
    <submittedName>
        <fullName evidence="1">Uncharacterized protein</fullName>
    </submittedName>
</protein>
<dbReference type="Proteomes" id="UP001187315">
    <property type="component" value="Unassembled WGS sequence"/>
</dbReference>
<reference evidence="1" key="1">
    <citation type="submission" date="2023-08" db="EMBL/GenBank/DDBJ databases">
        <title>Pelteobagrus vachellii genome.</title>
        <authorList>
            <person name="Liu H."/>
        </authorList>
    </citation>
    <scope>NUCLEOTIDE SEQUENCE</scope>
    <source>
        <strain evidence="1">PRFRI_2022a</strain>
        <tissue evidence="1">Muscle</tissue>
    </source>
</reference>
<proteinExistence type="predicted"/>
<accession>A0AA88M095</accession>
<evidence type="ECO:0000313" key="2">
    <source>
        <dbReference type="Proteomes" id="UP001187315"/>
    </source>
</evidence>
<name>A0AA88M095_TACVA</name>
<sequence>MSRFNPTDKLALPSPALHLYWRPAQRQALGSSACQSYTLTAYPGFSFRDRRCIFLEGDPARFPAIQARKLSRKGQAGAAARWLALKLEVWPMDRAVGAGFVLMNCRHDARRQPASRASERPSGFISSCLCEGENRRDSADNLI</sequence>
<comment type="caution">
    <text evidence="1">The sequence shown here is derived from an EMBL/GenBank/DDBJ whole genome shotgun (WGS) entry which is preliminary data.</text>
</comment>
<dbReference type="AlphaFoldDB" id="A0AA88M095"/>
<keyword evidence="2" id="KW-1185">Reference proteome</keyword>
<dbReference type="EMBL" id="JAVHJS010000019">
    <property type="protein sequence ID" value="KAK2827656.1"/>
    <property type="molecule type" value="Genomic_DNA"/>
</dbReference>